<dbReference type="GO" id="GO:0005694">
    <property type="term" value="C:chromosome"/>
    <property type="evidence" value="ECO:0007669"/>
    <property type="project" value="TreeGrafter"/>
</dbReference>
<dbReference type="GO" id="GO:0007059">
    <property type="term" value="P:chromosome segregation"/>
    <property type="evidence" value="ECO:0007669"/>
    <property type="project" value="UniProtKB-KW"/>
</dbReference>
<proteinExistence type="inferred from homology"/>
<dbReference type="Pfam" id="PF02195">
    <property type="entry name" value="ParB_N"/>
    <property type="match status" value="1"/>
</dbReference>
<dbReference type="InterPro" id="IPR004437">
    <property type="entry name" value="ParB/RepB/Spo0J"/>
</dbReference>
<dbReference type="Proteomes" id="UP000034883">
    <property type="component" value="Chromosome"/>
</dbReference>
<evidence type="ECO:0000256" key="4">
    <source>
        <dbReference type="SAM" id="MobiDB-lite"/>
    </source>
</evidence>
<dbReference type="NCBIfam" id="TIGR00180">
    <property type="entry name" value="parB_part"/>
    <property type="match status" value="1"/>
</dbReference>
<feature type="domain" description="ParB-like N-terminal" evidence="5">
    <location>
        <begin position="44"/>
        <end position="140"/>
    </location>
</feature>
<dbReference type="InterPro" id="IPR050336">
    <property type="entry name" value="Chromosome_partition/occlusion"/>
</dbReference>
<accession>A0A0F6W3S3</accession>
<feature type="compositionally biased region" description="Basic and acidic residues" evidence="4">
    <location>
        <begin position="247"/>
        <end position="256"/>
    </location>
</feature>
<dbReference type="Gene3D" id="3.90.1530.30">
    <property type="match status" value="1"/>
</dbReference>
<dbReference type="PANTHER" id="PTHR33375">
    <property type="entry name" value="CHROMOSOME-PARTITIONING PROTEIN PARB-RELATED"/>
    <property type="match status" value="1"/>
</dbReference>
<keyword evidence="3" id="KW-0238">DNA-binding</keyword>
<dbReference type="Gene3D" id="1.10.10.2830">
    <property type="match status" value="1"/>
</dbReference>
<dbReference type="FunFam" id="3.90.1530.30:FF:000001">
    <property type="entry name" value="Chromosome partitioning protein ParB"/>
    <property type="match status" value="1"/>
</dbReference>
<keyword evidence="2" id="KW-0159">Chromosome partition</keyword>
<sequence length="307" mass="33359">MSPADPKQGKRLGRGLDGLLGPATATSSSPGTTKAAPPAPRDPVSAAIEDVHPNRAQPRTRFDEAKLDELAQSIRELGVLEPILVRKRPQVAGEPAGGFEIIAGERRWRAAQRAGLREVPIVVRELSTQTAFEAAIVENLQREDLNAVETARALQRLIDEHGHTQETIAQKVGKDRTTIANSLRLLKLPQNVLERLENGELSEGHGRALLGAPSAAQMSKLAKLAVEKGWSVRETERQVRAAARASEPAKEGEETAKTSSANVRDLENRLSKSLGARVTLSDRKGKGHIEINYSSYDELDRLLAKLL</sequence>
<feature type="region of interest" description="Disordered" evidence="4">
    <location>
        <begin position="1"/>
        <end position="59"/>
    </location>
</feature>
<reference evidence="6 7" key="1">
    <citation type="submission" date="2015-03" db="EMBL/GenBank/DDBJ databases">
        <title>Genome assembly of Sandaracinus amylolyticus DSM 53668.</title>
        <authorList>
            <person name="Sharma G."/>
            <person name="Subramanian S."/>
        </authorList>
    </citation>
    <scope>NUCLEOTIDE SEQUENCE [LARGE SCALE GENOMIC DNA]</scope>
    <source>
        <strain evidence="6 7">DSM 53668</strain>
    </source>
</reference>
<dbReference type="GO" id="GO:0045881">
    <property type="term" value="P:positive regulation of sporulation resulting in formation of a cellular spore"/>
    <property type="evidence" value="ECO:0007669"/>
    <property type="project" value="TreeGrafter"/>
</dbReference>
<evidence type="ECO:0000256" key="1">
    <source>
        <dbReference type="ARBA" id="ARBA00006295"/>
    </source>
</evidence>
<dbReference type="SUPFAM" id="SSF110849">
    <property type="entry name" value="ParB/Sulfiredoxin"/>
    <property type="match status" value="1"/>
</dbReference>
<dbReference type="Pfam" id="PF23552">
    <property type="entry name" value="ParB_C"/>
    <property type="match status" value="1"/>
</dbReference>
<dbReference type="OrthoDB" id="9802051at2"/>
<dbReference type="EMBL" id="CP011125">
    <property type="protein sequence ID" value="AKF06583.1"/>
    <property type="molecule type" value="Genomic_DNA"/>
</dbReference>
<dbReference type="InterPro" id="IPR003115">
    <property type="entry name" value="ParB_N"/>
</dbReference>
<dbReference type="PANTHER" id="PTHR33375:SF1">
    <property type="entry name" value="CHROMOSOME-PARTITIONING PROTEIN PARB-RELATED"/>
    <property type="match status" value="1"/>
</dbReference>
<dbReference type="InterPro" id="IPR041468">
    <property type="entry name" value="HTH_ParB/Spo0J"/>
</dbReference>
<keyword evidence="7" id="KW-1185">Reference proteome</keyword>
<dbReference type="InterPro" id="IPR036086">
    <property type="entry name" value="ParB/Sulfiredoxin_sf"/>
</dbReference>
<dbReference type="STRING" id="927083.DB32_003732"/>
<gene>
    <name evidence="6" type="ORF">DB32_003732</name>
</gene>
<evidence type="ECO:0000259" key="5">
    <source>
        <dbReference type="SMART" id="SM00470"/>
    </source>
</evidence>
<dbReference type="Pfam" id="PF17762">
    <property type="entry name" value="HTH_ParB"/>
    <property type="match status" value="1"/>
</dbReference>
<protein>
    <submittedName>
        <fullName evidence="6">Chromosome (Plasmid) partitioning protein ParB</fullName>
    </submittedName>
</protein>
<feature type="compositionally biased region" description="Low complexity" evidence="4">
    <location>
        <begin position="17"/>
        <end position="36"/>
    </location>
</feature>
<organism evidence="6 7">
    <name type="scientific">Sandaracinus amylolyticus</name>
    <dbReference type="NCBI Taxonomy" id="927083"/>
    <lineage>
        <taxon>Bacteria</taxon>
        <taxon>Pseudomonadati</taxon>
        <taxon>Myxococcota</taxon>
        <taxon>Polyangia</taxon>
        <taxon>Polyangiales</taxon>
        <taxon>Sandaracinaceae</taxon>
        <taxon>Sandaracinus</taxon>
    </lineage>
</organism>
<dbReference type="CDD" id="cd16393">
    <property type="entry name" value="SPO0J_N"/>
    <property type="match status" value="1"/>
</dbReference>
<dbReference type="GO" id="GO:0003677">
    <property type="term" value="F:DNA binding"/>
    <property type="evidence" value="ECO:0007669"/>
    <property type="project" value="UniProtKB-KW"/>
</dbReference>
<dbReference type="InterPro" id="IPR057240">
    <property type="entry name" value="ParB_dimer_C"/>
</dbReference>
<dbReference type="RefSeq" id="WP_053233742.1">
    <property type="nucleotide sequence ID" value="NZ_CP011125.1"/>
</dbReference>
<evidence type="ECO:0000313" key="7">
    <source>
        <dbReference type="Proteomes" id="UP000034883"/>
    </source>
</evidence>
<dbReference type="KEGG" id="samy:DB32_003732"/>
<evidence type="ECO:0000256" key="2">
    <source>
        <dbReference type="ARBA" id="ARBA00022829"/>
    </source>
</evidence>
<name>A0A0F6W3S3_9BACT</name>
<dbReference type="FunFam" id="1.10.10.2830:FF:000001">
    <property type="entry name" value="Chromosome partitioning protein ParB"/>
    <property type="match status" value="1"/>
</dbReference>
<evidence type="ECO:0000313" key="6">
    <source>
        <dbReference type="EMBL" id="AKF06583.1"/>
    </source>
</evidence>
<dbReference type="SMART" id="SM00470">
    <property type="entry name" value="ParB"/>
    <property type="match status" value="1"/>
</dbReference>
<feature type="region of interest" description="Disordered" evidence="4">
    <location>
        <begin position="242"/>
        <end position="268"/>
    </location>
</feature>
<dbReference type="AlphaFoldDB" id="A0A0F6W3S3"/>
<dbReference type="SUPFAM" id="SSF109709">
    <property type="entry name" value="KorB DNA-binding domain-like"/>
    <property type="match status" value="1"/>
</dbReference>
<evidence type="ECO:0000256" key="3">
    <source>
        <dbReference type="ARBA" id="ARBA00023125"/>
    </source>
</evidence>
<comment type="similarity">
    <text evidence="1">Belongs to the ParB family.</text>
</comment>